<dbReference type="Proteomes" id="UP000030765">
    <property type="component" value="Unassembled WGS sequence"/>
</dbReference>
<evidence type="ECO:0000313" key="4">
    <source>
        <dbReference type="Proteomes" id="UP000030765"/>
    </source>
</evidence>
<accession>A0A084W747</accession>
<dbReference type="VEuPathDB" id="VectorBase:ASIC014013"/>
<keyword evidence="4" id="KW-1185">Reference proteome</keyword>
<evidence type="ECO:0000313" key="3">
    <source>
        <dbReference type="EnsemblMetazoa" id="ASIC014013-PA"/>
    </source>
</evidence>
<feature type="compositionally biased region" description="Polar residues" evidence="1">
    <location>
        <begin position="48"/>
        <end position="74"/>
    </location>
</feature>
<dbReference type="EMBL" id="ATLV01021105">
    <property type="status" value="NOT_ANNOTATED_CDS"/>
    <property type="molecule type" value="Genomic_DNA"/>
</dbReference>
<evidence type="ECO:0000256" key="1">
    <source>
        <dbReference type="SAM" id="MobiDB-lite"/>
    </source>
</evidence>
<reference evidence="2 4" key="1">
    <citation type="journal article" date="2014" name="BMC Genomics">
        <title>Genome sequence of Anopheles sinensis provides insight into genetics basis of mosquito competence for malaria parasites.</title>
        <authorList>
            <person name="Zhou D."/>
            <person name="Zhang D."/>
            <person name="Ding G."/>
            <person name="Shi L."/>
            <person name="Hou Q."/>
            <person name="Ye Y."/>
            <person name="Xu Y."/>
            <person name="Zhou H."/>
            <person name="Xiong C."/>
            <person name="Li S."/>
            <person name="Yu J."/>
            <person name="Hong S."/>
            <person name="Yu X."/>
            <person name="Zou P."/>
            <person name="Chen C."/>
            <person name="Chang X."/>
            <person name="Wang W."/>
            <person name="Lv Y."/>
            <person name="Sun Y."/>
            <person name="Ma L."/>
            <person name="Shen B."/>
            <person name="Zhu C."/>
        </authorList>
    </citation>
    <scope>NUCLEOTIDE SEQUENCE [LARGE SCALE GENOMIC DNA]</scope>
</reference>
<dbReference type="EMBL" id="KE525312">
    <property type="protein sequence ID" value="KFB46041.1"/>
    <property type="molecule type" value="Genomic_DNA"/>
</dbReference>
<feature type="compositionally biased region" description="Basic residues" evidence="1">
    <location>
        <begin position="1"/>
        <end position="13"/>
    </location>
</feature>
<sequence length="82" mass="9006">MENKGRKQARKKAPTTPCEIGRSRAKREGEGSFGAMKNYSRTRHIGTKSANETSGATQIAEATSSDGFRTQSNRIGFDRARN</sequence>
<evidence type="ECO:0000313" key="2">
    <source>
        <dbReference type="EMBL" id="KFB46041.1"/>
    </source>
</evidence>
<feature type="region of interest" description="Disordered" evidence="1">
    <location>
        <begin position="1"/>
        <end position="82"/>
    </location>
</feature>
<protein>
    <submittedName>
        <fullName evidence="2 3">Cytochrome P450-like protein</fullName>
    </submittedName>
</protein>
<name>A0A084W747_ANOSI</name>
<reference evidence="3" key="2">
    <citation type="submission" date="2020-05" db="UniProtKB">
        <authorList>
            <consortium name="EnsemblMetazoa"/>
        </authorList>
    </citation>
    <scope>IDENTIFICATION</scope>
</reference>
<dbReference type="AlphaFoldDB" id="A0A084W747"/>
<organism evidence="2">
    <name type="scientific">Anopheles sinensis</name>
    <name type="common">Mosquito</name>
    <dbReference type="NCBI Taxonomy" id="74873"/>
    <lineage>
        <taxon>Eukaryota</taxon>
        <taxon>Metazoa</taxon>
        <taxon>Ecdysozoa</taxon>
        <taxon>Arthropoda</taxon>
        <taxon>Hexapoda</taxon>
        <taxon>Insecta</taxon>
        <taxon>Pterygota</taxon>
        <taxon>Neoptera</taxon>
        <taxon>Endopterygota</taxon>
        <taxon>Diptera</taxon>
        <taxon>Nematocera</taxon>
        <taxon>Culicoidea</taxon>
        <taxon>Culicidae</taxon>
        <taxon>Anophelinae</taxon>
        <taxon>Anopheles</taxon>
    </lineage>
</organism>
<proteinExistence type="predicted"/>
<gene>
    <name evidence="2" type="ORF">ZHAS_00014013</name>
</gene>
<dbReference type="EnsemblMetazoa" id="ASIC014013-RA">
    <property type="protein sequence ID" value="ASIC014013-PA"/>
    <property type="gene ID" value="ASIC014013"/>
</dbReference>